<protein>
    <submittedName>
        <fullName evidence="1">Uncharacterized protein</fullName>
    </submittedName>
</protein>
<reference evidence="1" key="1">
    <citation type="submission" date="2017-07" db="EMBL/GenBank/DDBJ databases">
        <authorList>
            <person name="Mikheyev A."/>
            <person name="Grau M."/>
        </authorList>
    </citation>
    <scope>NUCLEOTIDE SEQUENCE</scope>
    <source>
        <tissue evidence="1">Venom_gland</tissue>
    </source>
</reference>
<organism evidence="1">
    <name type="scientific">Micrurus paraensis</name>
    <dbReference type="NCBI Taxonomy" id="1970185"/>
    <lineage>
        <taxon>Eukaryota</taxon>
        <taxon>Metazoa</taxon>
        <taxon>Chordata</taxon>
        <taxon>Craniata</taxon>
        <taxon>Vertebrata</taxon>
        <taxon>Euteleostomi</taxon>
        <taxon>Lepidosauria</taxon>
        <taxon>Squamata</taxon>
        <taxon>Bifurcata</taxon>
        <taxon>Unidentata</taxon>
        <taxon>Episquamata</taxon>
        <taxon>Toxicofera</taxon>
        <taxon>Serpentes</taxon>
        <taxon>Colubroidea</taxon>
        <taxon>Elapidae</taxon>
        <taxon>Elapinae</taxon>
        <taxon>Micrurus</taxon>
    </lineage>
</organism>
<dbReference type="AlphaFoldDB" id="A0A2D4KDN4"/>
<sequence>MDLVEADGEISQIIVTEEIAQAMVQESNNNFANGATHYIVTQLPQEIENDSRVYSHTVIEKEETQELLQAGTVINSNQNSCEGSVEQLSSMLIYTEDGSQTAIIQGQRDNSEL</sequence>
<accession>A0A2D4KDN4</accession>
<dbReference type="EMBL" id="IACL01051908">
    <property type="protein sequence ID" value="LAB06836.1"/>
    <property type="molecule type" value="Transcribed_RNA"/>
</dbReference>
<evidence type="ECO:0000313" key="1">
    <source>
        <dbReference type="EMBL" id="LAB06836.1"/>
    </source>
</evidence>
<reference evidence="1" key="2">
    <citation type="submission" date="2017-11" db="EMBL/GenBank/DDBJ databases">
        <title>Coralsnake Venomics: Analyses of Venom Gland Transcriptomes and Proteomes of Six Brazilian Taxa.</title>
        <authorList>
            <person name="Aird S.D."/>
            <person name="Jorge da Silva N."/>
            <person name="Qiu L."/>
            <person name="Villar-Briones A."/>
            <person name="Aparecida-Saddi V."/>
            <person name="Campos-Telles M.P."/>
            <person name="Grau M."/>
            <person name="Mikheyev A.S."/>
        </authorList>
    </citation>
    <scope>NUCLEOTIDE SEQUENCE</scope>
    <source>
        <tissue evidence="1">Venom_gland</tissue>
    </source>
</reference>
<name>A0A2D4KDN4_9SAUR</name>
<proteinExistence type="predicted"/>